<evidence type="ECO:0000256" key="5">
    <source>
        <dbReference type="ARBA" id="ARBA00022737"/>
    </source>
</evidence>
<organism evidence="10">
    <name type="scientific">Daphnia barbata</name>
    <dbReference type="NCBI Taxonomy" id="414587"/>
    <lineage>
        <taxon>Eukaryota</taxon>
        <taxon>Metazoa</taxon>
        <taxon>Ecdysozoa</taxon>
        <taxon>Arthropoda</taxon>
        <taxon>Crustacea</taxon>
        <taxon>Branchiopoda</taxon>
        <taxon>Diplostraca</taxon>
        <taxon>Cladocera</taxon>
        <taxon>Anomopoda</taxon>
        <taxon>Daphniidae</taxon>
        <taxon>Daphnia</taxon>
    </lineage>
</organism>
<dbReference type="FunFam" id="1.10.238.10:FF:000181">
    <property type="entry name" value="CALML5 isoform 1"/>
    <property type="match status" value="1"/>
</dbReference>
<dbReference type="AlphaFoldDB" id="A0A4Y7M307"/>
<dbReference type="InterPro" id="IPR002048">
    <property type="entry name" value="EF_hand_dom"/>
</dbReference>
<gene>
    <name evidence="10" type="primary">EOG090X02HV</name>
</gene>
<keyword evidence="4" id="KW-0479">Metal-binding</keyword>
<evidence type="ECO:0000259" key="9">
    <source>
        <dbReference type="PROSITE" id="PS50222"/>
    </source>
</evidence>
<dbReference type="EMBL" id="LR004446">
    <property type="protein sequence ID" value="SVE74065.1"/>
    <property type="molecule type" value="mRNA"/>
</dbReference>
<dbReference type="GO" id="GO:0005768">
    <property type="term" value="C:endosome"/>
    <property type="evidence" value="ECO:0007669"/>
    <property type="project" value="UniProtKB-SubCell"/>
</dbReference>
<evidence type="ECO:0000313" key="10">
    <source>
        <dbReference type="EMBL" id="SVE74065.1"/>
    </source>
</evidence>
<dbReference type="SUPFAM" id="SSF47473">
    <property type="entry name" value="EF-hand"/>
    <property type="match status" value="1"/>
</dbReference>
<dbReference type="PROSITE" id="PS50222">
    <property type="entry name" value="EF_HAND_2"/>
    <property type="match status" value="3"/>
</dbReference>
<evidence type="ECO:0000256" key="4">
    <source>
        <dbReference type="ARBA" id="ARBA00022723"/>
    </source>
</evidence>
<dbReference type="PANTHER" id="PTHR13673">
    <property type="entry name" value="ESOPHAGEAL CANCER ASSOCIATED PROTEIN"/>
    <property type="match status" value="1"/>
</dbReference>
<dbReference type="GO" id="GO:0032456">
    <property type="term" value="P:endocytic recycling"/>
    <property type="evidence" value="ECO:0007669"/>
    <property type="project" value="InterPro"/>
</dbReference>
<dbReference type="PROSITE" id="PS00018">
    <property type="entry name" value="EF_HAND_1"/>
    <property type="match status" value="3"/>
</dbReference>
<evidence type="ECO:0000256" key="3">
    <source>
        <dbReference type="ARBA" id="ARBA00022448"/>
    </source>
</evidence>
<evidence type="ECO:0000256" key="1">
    <source>
        <dbReference type="ARBA" id="ARBA00004177"/>
    </source>
</evidence>
<dbReference type="GO" id="GO:0005509">
    <property type="term" value="F:calcium ion binding"/>
    <property type="evidence" value="ECO:0007669"/>
    <property type="project" value="InterPro"/>
</dbReference>
<accession>A0A4Y7M307</accession>
<sequence>MVSYKWIAKRRNYREEEVAYRSLRTPNDSLPHPLQSSACKENNLKAHPVVPRKKISSVYCDPLSHALEGSDPLSQFISKDEIEGPDITPTVVNQRDIVAQEWLKHRTAILSKFTTSEKLSIKSSFLQGGEKLVVKQQINDKIKYRLQQLDEFEEHVSEHKGLSRDDYVSRITQISHELHHAWALDQRVKALKIVIQCSKLLLETHPFAFYPSKFALITDILDNFGLMVFERIAEKGDIRLVNHQLPKYFKAEHVSEAARETCRNWMYKIASVRELLPRIYVEMAVIKSYSFLEHTDFSATLVRLSRAIRGVGNPLVAAYARAYLMRVGREITIQDNSFIVENVRDLHLSYNQLYSNNIRTELTVFRTDLADYLSLFSPAYDWIFQTLANSGHYDELDAIWRMSFNQTEPGLLWLSLLSQFPSDFVLPKCLELALHITTTPSTGISSQQLMVLMGQVLSRNLTSSCDSHAGKMLNVIWPYLSRKEDVDSYLQCIEAWMPYLLRHWRVKEVYRIINDLVQHFRPKAQGHHVNQLNNIVHALVRTEQVDYQSLFTTEPLMGLLDIFPEGHSRAEAAKILLQQFLIDHDRSLSHAVMVDHLLFIARILHDTLNATSVEDEKRQISELAIALIDRVDFGRDFQQMLSFYGDARAAFTNLDPVLAHLVQAINRLSNRTRQMIQEHNERTGHFVRACGAFAYITIPAITCPMVRFRLYLLSSQVALANECLGQADACLEGAINLVAEFPPVEEQWVVSNVSNLLSSLLVQPDTPDQNRLHHLRRLLRNIRTFSMNHTLHRLRSTVYIQAIRLLSAYIQPDYIYHFPNVESNDRLYLGDDEFRSEAADYCSQLLTELLNDLHQLGNENQHRKQASLSLDLFSLLIESADLEAEPSLCQLAVQLYLLARKHQQWDGDYASQWASGHPARRSASLVQSSAELFTFFYHLLVLSVTVTHPHASAMNRVPSQSEIDELRTAFILMDSDRDGRITAFEVQSMLQQLGINLREEVVLDLVRQASQSDGTASGGGSNADEEAGLDLVAAFRVFDRDENGFITKDELRLAMELIDESMTEAGLNELIKMADVDKDGRINYEEFAKMLL</sequence>
<dbReference type="Pfam" id="PF13499">
    <property type="entry name" value="EF-hand_7"/>
    <property type="match status" value="1"/>
</dbReference>
<keyword evidence="6" id="KW-0967">Endosome</keyword>
<dbReference type="GO" id="GO:0015031">
    <property type="term" value="P:protein transport"/>
    <property type="evidence" value="ECO:0007669"/>
    <property type="project" value="UniProtKB-KW"/>
</dbReference>
<evidence type="ECO:0000256" key="6">
    <source>
        <dbReference type="ARBA" id="ARBA00022753"/>
    </source>
</evidence>
<protein>
    <submittedName>
        <fullName evidence="10">EOG090X02HV</fullName>
    </submittedName>
</protein>
<dbReference type="Pfam" id="PF13202">
    <property type="entry name" value="EF-hand_5"/>
    <property type="match status" value="1"/>
</dbReference>
<dbReference type="InterPro" id="IPR011992">
    <property type="entry name" value="EF-hand-dom_pair"/>
</dbReference>
<feature type="domain" description="EF-hand" evidence="9">
    <location>
        <begin position="961"/>
        <end position="996"/>
    </location>
</feature>
<dbReference type="SMART" id="SM00054">
    <property type="entry name" value="EFh"/>
    <property type="match status" value="3"/>
</dbReference>
<feature type="domain" description="EF-hand" evidence="9">
    <location>
        <begin position="1062"/>
        <end position="1092"/>
    </location>
</feature>
<reference evidence="10" key="1">
    <citation type="submission" date="2018-08" db="EMBL/GenBank/DDBJ databases">
        <authorList>
            <person name="Cornetti L."/>
        </authorList>
    </citation>
    <scope>NUCLEOTIDE SEQUENCE</scope>
    <source>
        <strain evidence="10">ZW-BAR-1</strain>
    </source>
</reference>
<name>A0A4Y7M307_9CRUS</name>
<keyword evidence="3" id="KW-0813">Transport</keyword>
<feature type="domain" description="EF-hand" evidence="9">
    <location>
        <begin position="1026"/>
        <end position="1061"/>
    </location>
</feature>
<comment type="similarity">
    <text evidence="2">Belongs to the VPS35L family.</text>
</comment>
<keyword evidence="5" id="KW-0677">Repeat</keyword>
<evidence type="ECO:0000256" key="7">
    <source>
        <dbReference type="ARBA" id="ARBA00022837"/>
    </source>
</evidence>
<comment type="subcellular location">
    <subcellularLocation>
        <location evidence="1">Endosome</location>
    </subcellularLocation>
</comment>
<dbReference type="InterPro" id="IPR029705">
    <property type="entry name" value="VPS35L"/>
</dbReference>
<evidence type="ECO:0000256" key="8">
    <source>
        <dbReference type="ARBA" id="ARBA00022927"/>
    </source>
</evidence>
<dbReference type="PANTHER" id="PTHR13673:SF0">
    <property type="entry name" value="VPS35 ENDOSOMAL PROTEIN-SORTING FACTOR-LIKE"/>
    <property type="match status" value="1"/>
</dbReference>
<dbReference type="InterPro" id="IPR018247">
    <property type="entry name" value="EF_Hand_1_Ca_BS"/>
</dbReference>
<keyword evidence="7" id="KW-0106">Calcium</keyword>
<proteinExistence type="evidence at transcript level"/>
<evidence type="ECO:0000256" key="2">
    <source>
        <dbReference type="ARBA" id="ARBA00010704"/>
    </source>
</evidence>
<keyword evidence="8" id="KW-0653">Protein transport</keyword>
<dbReference type="CDD" id="cd00051">
    <property type="entry name" value="EFh"/>
    <property type="match status" value="1"/>
</dbReference>
<dbReference type="Gene3D" id="1.10.238.10">
    <property type="entry name" value="EF-hand"/>
    <property type="match status" value="2"/>
</dbReference>